<evidence type="ECO:0000256" key="2">
    <source>
        <dbReference type="ARBA" id="ARBA00022801"/>
    </source>
</evidence>
<name>A0ABX1SB30_9PSEU</name>
<dbReference type="PANTHER" id="PTHR22946">
    <property type="entry name" value="DIENELACTONE HYDROLASE DOMAIN-CONTAINING PROTEIN-RELATED"/>
    <property type="match status" value="1"/>
</dbReference>
<accession>A0ABX1SB30</accession>
<dbReference type="CDD" id="cd06223">
    <property type="entry name" value="PRTases_typeI"/>
    <property type="match status" value="1"/>
</dbReference>
<feature type="domain" description="Phosphoribosyltransferase" evidence="3">
    <location>
        <begin position="9"/>
        <end position="162"/>
    </location>
</feature>
<dbReference type="InterPro" id="IPR029058">
    <property type="entry name" value="AB_hydrolase_fold"/>
</dbReference>
<dbReference type="SUPFAM" id="SSF53271">
    <property type="entry name" value="PRTase-like"/>
    <property type="match status" value="1"/>
</dbReference>
<dbReference type="Proteomes" id="UP000820669">
    <property type="component" value="Unassembled WGS sequence"/>
</dbReference>
<keyword evidence="4" id="KW-0808">Transferase</keyword>
<sequence length="444" mass="46824">MLFVNRADAGRRLAERLEHLRGEDAVVLALPRGGVPVGFEVAQALGVPLDVIMVRKLGVPFQPELAMGAIGEGGVRVLDRATLRLARIGPDELAAVEQRERAELERRAARFRGGRPRIPIAGKTAVVIDDGIATGSTARAACQVARAQGAARVVLAVPVAPPGWERRLASAADELVCVATPRRFDAIGRWYFDFSQTTDEEVLACLSEAGAPPEPALAGPDDDPPGRDEEIELRLGAARLGGHLTLPEKAVGAVVFAHGSGSSRHSPRNRFVAGVLNQAGLGTLLFDLLTPEEELHRANVFDVGLLARRLVDVTRWLRTQPGADAVGVGYFGASTGAAAALWAAAEPDADVGAVVSRGGRPDLAGPRLPDVRAATLLIVGSHDPVVLDLNRQAQAQLRCENRLAVVPGASHLFEEPGTLNTAAELAATWFTDHLATAGRPVARA</sequence>
<gene>
    <name evidence="4" type="ORF">HF526_10655</name>
</gene>
<dbReference type="GO" id="GO:0016757">
    <property type="term" value="F:glycosyltransferase activity"/>
    <property type="evidence" value="ECO:0007669"/>
    <property type="project" value="UniProtKB-KW"/>
</dbReference>
<keyword evidence="5" id="KW-1185">Reference proteome</keyword>
<dbReference type="PANTHER" id="PTHR22946:SF9">
    <property type="entry name" value="POLYKETIDE TRANSFERASE AF380"/>
    <property type="match status" value="1"/>
</dbReference>
<comment type="similarity">
    <text evidence="1">Belongs to the AB hydrolase superfamily.</text>
</comment>
<evidence type="ECO:0000313" key="4">
    <source>
        <dbReference type="EMBL" id="NMH97767.1"/>
    </source>
</evidence>
<reference evidence="4 5" key="1">
    <citation type="submission" date="2020-04" db="EMBL/GenBank/DDBJ databases">
        <authorList>
            <person name="Klaysubun C."/>
            <person name="Duangmal K."/>
            <person name="Lipun K."/>
        </authorList>
    </citation>
    <scope>NUCLEOTIDE SEQUENCE [LARGE SCALE GENOMIC DNA]</scope>
    <source>
        <strain evidence="4 5">K10HN5</strain>
    </source>
</reference>
<evidence type="ECO:0000259" key="3">
    <source>
        <dbReference type="Pfam" id="PF00156"/>
    </source>
</evidence>
<dbReference type="SUPFAM" id="SSF53474">
    <property type="entry name" value="alpha/beta-Hydrolases"/>
    <property type="match status" value="1"/>
</dbReference>
<dbReference type="InterPro" id="IPR050261">
    <property type="entry name" value="FrsA_esterase"/>
</dbReference>
<dbReference type="Gene3D" id="3.30.1310.20">
    <property type="entry name" value="PRTase-like"/>
    <property type="match status" value="1"/>
</dbReference>
<dbReference type="InterPro" id="IPR029057">
    <property type="entry name" value="PRTase-like"/>
</dbReference>
<dbReference type="Gene3D" id="3.40.50.2020">
    <property type="match status" value="1"/>
</dbReference>
<evidence type="ECO:0000313" key="5">
    <source>
        <dbReference type="Proteomes" id="UP000820669"/>
    </source>
</evidence>
<keyword evidence="4" id="KW-0328">Glycosyltransferase</keyword>
<proteinExistence type="inferred from homology"/>
<keyword evidence="2" id="KW-0378">Hydrolase</keyword>
<dbReference type="RefSeq" id="WP_169381216.1">
    <property type="nucleotide sequence ID" value="NZ_JAAXLA010000015.1"/>
</dbReference>
<protein>
    <submittedName>
        <fullName evidence="4">Phosphoribosyltransferase</fullName>
    </submittedName>
</protein>
<dbReference type="Pfam" id="PF00156">
    <property type="entry name" value="Pribosyltran"/>
    <property type="match status" value="1"/>
</dbReference>
<dbReference type="EMBL" id="JAAXLA010000015">
    <property type="protein sequence ID" value="NMH97767.1"/>
    <property type="molecule type" value="Genomic_DNA"/>
</dbReference>
<dbReference type="InterPro" id="IPR000836">
    <property type="entry name" value="PRTase_dom"/>
</dbReference>
<dbReference type="Gene3D" id="3.40.50.1820">
    <property type="entry name" value="alpha/beta hydrolase"/>
    <property type="match status" value="1"/>
</dbReference>
<comment type="caution">
    <text evidence="4">The sequence shown here is derived from an EMBL/GenBank/DDBJ whole genome shotgun (WGS) entry which is preliminary data.</text>
</comment>
<evidence type="ECO:0000256" key="1">
    <source>
        <dbReference type="ARBA" id="ARBA00008645"/>
    </source>
</evidence>
<organism evidence="4 5">
    <name type="scientific">Pseudonocardia acidicola</name>
    <dbReference type="NCBI Taxonomy" id="2724939"/>
    <lineage>
        <taxon>Bacteria</taxon>
        <taxon>Bacillati</taxon>
        <taxon>Actinomycetota</taxon>
        <taxon>Actinomycetes</taxon>
        <taxon>Pseudonocardiales</taxon>
        <taxon>Pseudonocardiaceae</taxon>
        <taxon>Pseudonocardia</taxon>
    </lineage>
</organism>